<dbReference type="PANTHER" id="PTHR31885:SF6">
    <property type="entry name" value="GH04784P"/>
    <property type="match status" value="1"/>
</dbReference>
<dbReference type="InterPro" id="IPR012506">
    <property type="entry name" value="TMEM86B-like"/>
</dbReference>
<reference evidence="7 8" key="3">
    <citation type="submission" date="2022-01" db="EMBL/GenBank/DDBJ databases">
        <authorList>
            <person name="Zhou L.Y."/>
        </authorList>
    </citation>
    <scope>NUCLEOTIDE SEQUENCE [LARGE SCALE GENOMIC DNA]</scope>
    <source>
        <strain evidence="7 8">TLK-CK17</strain>
    </source>
</reference>
<dbReference type="EMBL" id="JAKJPO010000012">
    <property type="protein sequence ID" value="MCF7223183.1"/>
    <property type="molecule type" value="Genomic_DNA"/>
</dbReference>
<comment type="similarity">
    <text evidence="2">Belongs to the TMEM86 family.</text>
</comment>
<evidence type="ECO:0000256" key="4">
    <source>
        <dbReference type="ARBA" id="ARBA00022989"/>
    </source>
</evidence>
<protein>
    <submittedName>
        <fullName evidence="7">Lysoplasmalogenase</fullName>
    </submittedName>
</protein>
<dbReference type="Proteomes" id="UP001430796">
    <property type="component" value="Unassembled WGS sequence"/>
</dbReference>
<feature type="transmembrane region" description="Helical" evidence="6">
    <location>
        <begin position="148"/>
        <end position="168"/>
    </location>
</feature>
<feature type="transmembrane region" description="Helical" evidence="6">
    <location>
        <begin position="64"/>
        <end position="82"/>
    </location>
</feature>
<sequence>MAGAATGEPALHYLFKPLTTLLIAACLWRCRAAAGDGYPRRLLAGLLMSAVGDVFLMFSGDACFIAGLGAFLLAHLAYWSAFRLRLVAGSRGPIWPWPAYAAVAMAMLVTLWPHLPTAMRIPVVAYVAVLVAMASTAAVAWRRGCGPAAGFAALGGLCFVVSDATLAFDRFVAPLPASTVAVLASYWLAQALIARSGMAAQGVH</sequence>
<feature type="transmembrane region" description="Helical" evidence="6">
    <location>
        <begin position="174"/>
        <end position="194"/>
    </location>
</feature>
<feature type="transmembrane region" description="Helical" evidence="6">
    <location>
        <begin position="121"/>
        <end position="141"/>
    </location>
</feature>
<keyword evidence="4 6" id="KW-1133">Transmembrane helix</keyword>
<comment type="caution">
    <text evidence="7">The sequence shown here is derived from an EMBL/GenBank/DDBJ whole genome shotgun (WGS) entry which is preliminary data.</text>
</comment>
<organism evidence="7 8">
    <name type="scientific">Marilutibacter chinensis</name>
    <dbReference type="NCBI Taxonomy" id="2912247"/>
    <lineage>
        <taxon>Bacteria</taxon>
        <taxon>Pseudomonadati</taxon>
        <taxon>Pseudomonadota</taxon>
        <taxon>Gammaproteobacteria</taxon>
        <taxon>Lysobacterales</taxon>
        <taxon>Lysobacteraceae</taxon>
        <taxon>Marilutibacter</taxon>
    </lineage>
</organism>
<reference evidence="7 8" key="2">
    <citation type="submission" date="2022-01" db="EMBL/GenBank/DDBJ databases">
        <title>Lysobacter chinensis sp. nov., a bacterium isolated from cow dung compost.</title>
        <authorList>
            <person name="Liu Y."/>
        </authorList>
    </citation>
    <scope>NUCLEOTIDE SEQUENCE [LARGE SCALE GENOMIC DNA]</scope>
    <source>
        <strain evidence="7 8">TLK-CK17</strain>
    </source>
</reference>
<feature type="transmembrane region" description="Helical" evidence="6">
    <location>
        <begin position="94"/>
        <end position="115"/>
    </location>
</feature>
<keyword evidence="8" id="KW-1185">Reference proteome</keyword>
<evidence type="ECO:0000256" key="6">
    <source>
        <dbReference type="SAM" id="Phobius"/>
    </source>
</evidence>
<evidence type="ECO:0000256" key="2">
    <source>
        <dbReference type="ARBA" id="ARBA00007375"/>
    </source>
</evidence>
<evidence type="ECO:0000313" key="7">
    <source>
        <dbReference type="EMBL" id="MCF7223183.1"/>
    </source>
</evidence>
<proteinExistence type="inferred from homology"/>
<feature type="transmembrane region" description="Helical" evidence="6">
    <location>
        <begin position="12"/>
        <end position="30"/>
    </location>
</feature>
<evidence type="ECO:0000313" key="8">
    <source>
        <dbReference type="Proteomes" id="UP001430796"/>
    </source>
</evidence>
<dbReference type="PANTHER" id="PTHR31885">
    <property type="entry name" value="GH04784P"/>
    <property type="match status" value="1"/>
</dbReference>
<comment type="subcellular location">
    <subcellularLocation>
        <location evidence="1">Membrane</location>
        <topology evidence="1">Multi-pass membrane protein</topology>
    </subcellularLocation>
</comment>
<keyword evidence="3 6" id="KW-0812">Transmembrane</keyword>
<feature type="transmembrane region" description="Helical" evidence="6">
    <location>
        <begin position="42"/>
        <end position="58"/>
    </location>
</feature>
<reference evidence="8" key="1">
    <citation type="submission" date="2022-01" db="EMBL/GenBank/DDBJ databases">
        <title>Lysobacter chinensis sp. nov., a bacterium isolated from cow dung compost.</title>
        <authorList>
            <person name="Zhou L.Y."/>
        </authorList>
    </citation>
    <scope>NUCLEOTIDE SEQUENCE [LARGE SCALE GENOMIC DNA]</scope>
    <source>
        <strain evidence="8">TLK-CK17</strain>
    </source>
</reference>
<accession>A0ABS9HWN3</accession>
<name>A0ABS9HWN3_9GAMM</name>
<evidence type="ECO:0000256" key="1">
    <source>
        <dbReference type="ARBA" id="ARBA00004141"/>
    </source>
</evidence>
<gene>
    <name evidence="7" type="ORF">L3V18_15510</name>
</gene>
<evidence type="ECO:0000256" key="3">
    <source>
        <dbReference type="ARBA" id="ARBA00022692"/>
    </source>
</evidence>
<keyword evidence="5 6" id="KW-0472">Membrane</keyword>
<dbReference type="Pfam" id="PF07947">
    <property type="entry name" value="YhhN"/>
    <property type="match status" value="1"/>
</dbReference>
<evidence type="ECO:0000256" key="5">
    <source>
        <dbReference type="ARBA" id="ARBA00023136"/>
    </source>
</evidence>